<dbReference type="Gene3D" id="2.40.40.20">
    <property type="match status" value="1"/>
</dbReference>
<keyword evidence="15" id="KW-1185">Reference proteome</keyword>
<dbReference type="GO" id="GO:0015942">
    <property type="term" value="P:formate metabolic process"/>
    <property type="evidence" value="ECO:0007669"/>
    <property type="project" value="InterPro"/>
</dbReference>
<evidence type="ECO:0000256" key="1">
    <source>
        <dbReference type="ARBA" id="ARBA00007023"/>
    </source>
</evidence>
<feature type="domain" description="2Fe-2S ferredoxin-type" evidence="9">
    <location>
        <begin position="69"/>
        <end position="149"/>
    </location>
</feature>
<dbReference type="SUPFAM" id="SSF53706">
    <property type="entry name" value="Formate dehydrogenase/DMSO reductase, domains 1-3"/>
    <property type="match status" value="1"/>
</dbReference>
<dbReference type="RefSeq" id="WP_373866763.1">
    <property type="nucleotide sequence ID" value="NZ_BJZU01000075.1"/>
</dbReference>
<evidence type="ECO:0000313" key="14">
    <source>
        <dbReference type="Proteomes" id="UP000321960"/>
    </source>
</evidence>
<dbReference type="GO" id="GO:0046872">
    <property type="term" value="F:metal ion binding"/>
    <property type="evidence" value="ECO:0007669"/>
    <property type="project" value="UniProtKB-KW"/>
</dbReference>
<evidence type="ECO:0000259" key="10">
    <source>
        <dbReference type="PROSITE" id="PS51379"/>
    </source>
</evidence>
<evidence type="ECO:0000256" key="6">
    <source>
        <dbReference type="ARBA" id="ARBA00023004"/>
    </source>
</evidence>
<proteinExistence type="inferred from homology"/>
<dbReference type="Gene3D" id="3.30.70.20">
    <property type="match status" value="1"/>
</dbReference>
<dbReference type="Gene3D" id="2.20.25.90">
    <property type="entry name" value="ADC-like domains"/>
    <property type="match status" value="1"/>
</dbReference>
<dbReference type="InterPro" id="IPR001041">
    <property type="entry name" value="2Fe-2S_ferredoxin-type"/>
</dbReference>
<evidence type="ECO:0000259" key="11">
    <source>
        <dbReference type="PROSITE" id="PS51669"/>
    </source>
</evidence>
<organism evidence="12 14">
    <name type="scientific">Methylobacterium oxalidis</name>
    <dbReference type="NCBI Taxonomy" id="944322"/>
    <lineage>
        <taxon>Bacteria</taxon>
        <taxon>Pseudomonadati</taxon>
        <taxon>Pseudomonadota</taxon>
        <taxon>Alphaproteobacteria</taxon>
        <taxon>Hyphomicrobiales</taxon>
        <taxon>Methylobacteriaceae</taxon>
        <taxon>Methylobacterium</taxon>
    </lineage>
</organism>
<evidence type="ECO:0000313" key="12">
    <source>
        <dbReference type="EMBL" id="GEP05707.1"/>
    </source>
</evidence>
<dbReference type="PROSITE" id="PS00198">
    <property type="entry name" value="4FE4S_FER_1"/>
    <property type="match status" value="1"/>
</dbReference>
<dbReference type="Pfam" id="PF12838">
    <property type="entry name" value="Fer4_7"/>
    <property type="match status" value="1"/>
</dbReference>
<feature type="domain" description="4Fe-4S ferredoxin-type" evidence="10">
    <location>
        <begin position="248"/>
        <end position="277"/>
    </location>
</feature>
<name>A0A512J6W9_9HYPH</name>
<protein>
    <submittedName>
        <fullName evidence="12">Formate dehydrogenase subunit alpha</fullName>
    </submittedName>
</protein>
<dbReference type="AlphaFoldDB" id="A0A512J6W9"/>
<keyword evidence="7" id="KW-0411">Iron-sulfur</keyword>
<reference evidence="13" key="1">
    <citation type="journal article" date="2014" name="Int. J. Syst. Evol. Microbiol.">
        <title>Complete genome of a new Firmicutes species belonging to the dominant human colonic microbiota ('Ruminococcus bicirculans') reveals two chromosomes and a selective capacity to utilize plant glucans.</title>
        <authorList>
            <consortium name="NISC Comparative Sequencing Program"/>
            <person name="Wegmann U."/>
            <person name="Louis P."/>
            <person name="Goesmann A."/>
            <person name="Henrissat B."/>
            <person name="Duncan S.H."/>
            <person name="Flint H.J."/>
        </authorList>
    </citation>
    <scope>NUCLEOTIDE SEQUENCE</scope>
    <source>
        <strain evidence="13">NBRC 107715</strain>
    </source>
</reference>
<dbReference type="PROSITE" id="PS51379">
    <property type="entry name" value="4FE4S_FER_2"/>
    <property type="match status" value="2"/>
</dbReference>
<dbReference type="SUPFAM" id="SSF50692">
    <property type="entry name" value="ADC-like"/>
    <property type="match status" value="1"/>
</dbReference>
<evidence type="ECO:0000256" key="2">
    <source>
        <dbReference type="ARBA" id="ARBA00022485"/>
    </source>
</evidence>
<dbReference type="InterPro" id="IPR017896">
    <property type="entry name" value="4Fe4S_Fe-S-bd"/>
</dbReference>
<evidence type="ECO:0000256" key="3">
    <source>
        <dbReference type="ARBA" id="ARBA00022723"/>
    </source>
</evidence>
<evidence type="ECO:0000313" key="15">
    <source>
        <dbReference type="Proteomes" id="UP001156856"/>
    </source>
</evidence>
<dbReference type="PROSITE" id="PS51085">
    <property type="entry name" value="2FE2S_FER_2"/>
    <property type="match status" value="1"/>
</dbReference>
<feature type="region of interest" description="Disordered" evidence="8">
    <location>
        <begin position="1"/>
        <end position="56"/>
    </location>
</feature>
<dbReference type="Proteomes" id="UP001156856">
    <property type="component" value="Unassembled WGS sequence"/>
</dbReference>
<dbReference type="InterPro" id="IPR006963">
    <property type="entry name" value="Mopterin_OxRdtase_4Fe-4S_dom"/>
</dbReference>
<dbReference type="InterPro" id="IPR006657">
    <property type="entry name" value="MoPterin_dinucl-bd_dom"/>
</dbReference>
<dbReference type="NCBIfam" id="TIGR01591">
    <property type="entry name" value="Fdh-alpha"/>
    <property type="match status" value="1"/>
</dbReference>
<keyword evidence="6" id="KW-0408">Iron</keyword>
<dbReference type="InterPro" id="IPR009010">
    <property type="entry name" value="Asp_de-COase-like_dom_sf"/>
</dbReference>
<keyword evidence="4" id="KW-0677">Repeat</keyword>
<dbReference type="EMBL" id="BJZU01000075">
    <property type="protein sequence ID" value="GEP05707.1"/>
    <property type="molecule type" value="Genomic_DNA"/>
</dbReference>
<dbReference type="InterPro" id="IPR006478">
    <property type="entry name" value="Formate_DH_asu"/>
</dbReference>
<dbReference type="Gene3D" id="3.40.50.740">
    <property type="match status" value="1"/>
</dbReference>
<dbReference type="PROSITE" id="PS51669">
    <property type="entry name" value="4FE4S_MOW_BIS_MGD"/>
    <property type="match status" value="1"/>
</dbReference>
<evidence type="ECO:0000256" key="4">
    <source>
        <dbReference type="ARBA" id="ARBA00022737"/>
    </source>
</evidence>
<dbReference type="InterPro" id="IPR041924">
    <property type="entry name" value="Formate_Dh-H_N"/>
</dbReference>
<evidence type="ECO:0000259" key="9">
    <source>
        <dbReference type="PROSITE" id="PS51085"/>
    </source>
</evidence>
<dbReference type="GO" id="GO:0003954">
    <property type="term" value="F:NADH dehydrogenase activity"/>
    <property type="evidence" value="ECO:0007669"/>
    <property type="project" value="TreeGrafter"/>
</dbReference>
<dbReference type="Pfam" id="PF01568">
    <property type="entry name" value="Molydop_binding"/>
    <property type="match status" value="1"/>
</dbReference>
<gene>
    <name evidence="13" type="ORF">GCM10007888_62910</name>
    <name evidence="12" type="ORF">MOX02_37450</name>
</gene>
<dbReference type="Pfam" id="PF13510">
    <property type="entry name" value="Fer2_4"/>
    <property type="match status" value="1"/>
</dbReference>
<dbReference type="GO" id="GO:0016020">
    <property type="term" value="C:membrane"/>
    <property type="evidence" value="ECO:0007669"/>
    <property type="project" value="TreeGrafter"/>
</dbReference>
<reference evidence="13" key="4">
    <citation type="submission" date="2023-01" db="EMBL/GenBank/DDBJ databases">
        <title>Draft genome sequence of Methylobacterium oxalidis strain NBRC 107715.</title>
        <authorList>
            <person name="Sun Q."/>
            <person name="Mori K."/>
        </authorList>
    </citation>
    <scope>NUCLEOTIDE SEQUENCE</scope>
    <source>
        <strain evidence="13">NBRC 107715</strain>
    </source>
</reference>
<dbReference type="Gene3D" id="3.10.20.740">
    <property type="match status" value="1"/>
</dbReference>
<dbReference type="PIRSF" id="PIRSF036643">
    <property type="entry name" value="FDH_alpha"/>
    <property type="match status" value="1"/>
</dbReference>
<feature type="compositionally biased region" description="Polar residues" evidence="8">
    <location>
        <begin position="1"/>
        <end position="12"/>
    </location>
</feature>
<reference evidence="15" key="2">
    <citation type="journal article" date="2019" name="Int. J. Syst. Evol. Microbiol.">
        <title>The Global Catalogue of Microorganisms (GCM) 10K type strain sequencing project: providing services to taxonomists for standard genome sequencing and annotation.</title>
        <authorList>
            <consortium name="The Broad Institute Genomics Platform"/>
            <consortium name="The Broad Institute Genome Sequencing Center for Infectious Disease"/>
            <person name="Wu L."/>
            <person name="Ma J."/>
        </authorList>
    </citation>
    <scope>NUCLEOTIDE SEQUENCE [LARGE SCALE GENOMIC DNA]</scope>
    <source>
        <strain evidence="15">NBRC 107715</strain>
    </source>
</reference>
<keyword evidence="3" id="KW-0479">Metal-binding</keyword>
<dbReference type="CDD" id="cd02753">
    <property type="entry name" value="MopB_Formate-Dh-H"/>
    <property type="match status" value="1"/>
</dbReference>
<reference evidence="12 14" key="3">
    <citation type="submission" date="2019-07" db="EMBL/GenBank/DDBJ databases">
        <title>Whole genome shotgun sequence of Methylobacterium oxalidis NBRC 107715.</title>
        <authorList>
            <person name="Hosoyama A."/>
            <person name="Uohara A."/>
            <person name="Ohji S."/>
            <person name="Ichikawa N."/>
        </authorList>
    </citation>
    <scope>NUCLEOTIDE SEQUENCE [LARGE SCALE GENOMIC DNA]</scope>
    <source>
        <strain evidence="12 14">NBRC 107715</strain>
    </source>
</reference>
<comment type="caution">
    <text evidence="12">The sequence shown here is derived from an EMBL/GenBank/DDBJ whole genome shotgun (WGS) entry which is preliminary data.</text>
</comment>
<evidence type="ECO:0000313" key="13">
    <source>
        <dbReference type="EMBL" id="GLS67906.1"/>
    </source>
</evidence>
<feature type="domain" description="4Fe-4S Mo/W bis-MGD-type" evidence="11">
    <location>
        <begin position="289"/>
        <end position="344"/>
    </location>
</feature>
<dbReference type="Pfam" id="PF00384">
    <property type="entry name" value="Molybdopterin"/>
    <property type="match status" value="1"/>
</dbReference>
<dbReference type="GO" id="GO:0022904">
    <property type="term" value="P:respiratory electron transport chain"/>
    <property type="evidence" value="ECO:0007669"/>
    <property type="project" value="TreeGrafter"/>
</dbReference>
<dbReference type="GO" id="GO:0043546">
    <property type="term" value="F:molybdopterin cofactor binding"/>
    <property type="evidence" value="ECO:0007669"/>
    <property type="project" value="InterPro"/>
</dbReference>
<accession>A0A512J6W9</accession>
<dbReference type="CDD" id="cd00207">
    <property type="entry name" value="fer2"/>
    <property type="match status" value="1"/>
</dbReference>
<sequence length="990" mass="107389">MSSGTQNSNPSGSDPLATGPSGPQDAGGKAGGANPEAGGAYSQGAKSGGQQGPVASGTLGLKNIPAGIPGVVFEFDGEQIEARPGETIWQVAQRLGTHIPHLCHKPEPGYRPDGNCRACMVEIEGERVLAASCKRVPGVGMKVKSQSDRAVKARAMVMELLVADQPARETSHDPDSHFWHQADHVEIAESRFPASERWAPDVSHPAMSVNLDACIQCNLCVRACREVQVNDVIGMAYRSADTKVVFDFDDPMGQSTCVACGECVQACPTGALMPSAYLDESQTRTVYPDREVNSLCPYCGVGCQVSYKVKDDKIVYAEGRDGPANQNRLCVKGRFGFDYVHHPHRLTKPLIRLDGVAKDANDQVDPANPWTHFREATWEEALERAAGGLKAIRDRNGPKALAGFGSAKGSNEEAYLFQKLVRLGFGSNNVDHCTRLCHASSVAALMEGLNSGAVTAPFSAALDAEVIVIIGANPTVNHPVAATFIKNAVKERGAKLIIMDPRRQALSRHAHKHLAFKPGSDVAMLNAMLNVIVEEGLYDEQYIAGYTENFDALKERIHEFTPEKMAPVCGIDAETLRETARLYARSRASIIFWGMGVSQHVHGTDNARCLIALALTTGQIGRPGTGLHPLRGQNNVQGASDAGLIPMVYPDYQSVEKAAVRELFENFWGQSLDRKAGLTVVEIMRAIHAGEIRGMYVEGENPAMSDPDLNHARHALAMLDHLVVQDLFLTETAFHADVVLPASAFAEKAGSFTNTDRRVQIARPVVPPPGDARQDWWIIQEVANRMGLSWTYKGPADVFNEMAQVMPSLNNITWERLEREGAVTYPVDAPDKPGNEIIFYAGFPTESGRAKIVPANIVPPDEVPDTEFPMVLSTGRVLEHWHTGSMTRRAGVLDALEPEAVAFMAPRELHKHGLSPGDTMRLETRRGAVHVKVRSDRDVPDGFIFMPFCYAEAAANLLTNPALDPMGKIPEFKFCAARIGPPVPVQIAAE</sequence>
<dbReference type="Proteomes" id="UP000321960">
    <property type="component" value="Unassembled WGS sequence"/>
</dbReference>
<dbReference type="EMBL" id="BSPK01000118">
    <property type="protein sequence ID" value="GLS67906.1"/>
    <property type="molecule type" value="Genomic_DNA"/>
</dbReference>
<dbReference type="InterPro" id="IPR036010">
    <property type="entry name" value="2Fe-2S_ferredoxin-like_sf"/>
</dbReference>
<dbReference type="PROSITE" id="PS00490">
    <property type="entry name" value="MOLYBDOPTERIN_PROK_2"/>
    <property type="match status" value="1"/>
</dbReference>
<evidence type="ECO:0000256" key="5">
    <source>
        <dbReference type="ARBA" id="ARBA00023002"/>
    </source>
</evidence>
<dbReference type="GO" id="GO:0008863">
    <property type="term" value="F:formate dehydrogenase (NAD+) activity"/>
    <property type="evidence" value="ECO:0007669"/>
    <property type="project" value="InterPro"/>
</dbReference>
<dbReference type="GO" id="GO:0051539">
    <property type="term" value="F:4 iron, 4 sulfur cluster binding"/>
    <property type="evidence" value="ECO:0007669"/>
    <property type="project" value="UniProtKB-KW"/>
</dbReference>
<dbReference type="InterPro" id="IPR041925">
    <property type="entry name" value="CT_Formate-Dh_H"/>
</dbReference>
<keyword evidence="5" id="KW-0560">Oxidoreductase</keyword>
<dbReference type="InterPro" id="IPR006655">
    <property type="entry name" value="Mopterin_OxRdtase_prok_CS"/>
</dbReference>
<evidence type="ECO:0000256" key="8">
    <source>
        <dbReference type="SAM" id="MobiDB-lite"/>
    </source>
</evidence>
<dbReference type="InterPro" id="IPR050123">
    <property type="entry name" value="Prok_molybdopt-oxidoreductase"/>
</dbReference>
<dbReference type="PANTHER" id="PTHR43105:SF14">
    <property type="entry name" value="FORMATE DEHYDROGENASE H"/>
    <property type="match status" value="1"/>
</dbReference>
<dbReference type="Gene3D" id="3.40.228.10">
    <property type="entry name" value="Dimethylsulfoxide Reductase, domain 2"/>
    <property type="match status" value="1"/>
</dbReference>
<dbReference type="InterPro" id="IPR017900">
    <property type="entry name" value="4Fe4S_Fe_S_CS"/>
</dbReference>
<keyword evidence="2" id="KW-0004">4Fe-4S</keyword>
<dbReference type="SUPFAM" id="SSF54292">
    <property type="entry name" value="2Fe-2S ferredoxin-like"/>
    <property type="match status" value="1"/>
</dbReference>
<dbReference type="Pfam" id="PF04879">
    <property type="entry name" value="Molybdop_Fe4S4"/>
    <property type="match status" value="1"/>
</dbReference>
<dbReference type="SMART" id="SM00926">
    <property type="entry name" value="Molybdop_Fe4S4"/>
    <property type="match status" value="1"/>
</dbReference>
<dbReference type="CDD" id="cd02790">
    <property type="entry name" value="MopB_CT_Formate-Dh_H"/>
    <property type="match status" value="1"/>
</dbReference>
<dbReference type="GO" id="GO:1990204">
    <property type="term" value="C:oxidoreductase complex"/>
    <property type="evidence" value="ECO:0007669"/>
    <property type="project" value="UniProtKB-ARBA"/>
</dbReference>
<dbReference type="PANTHER" id="PTHR43105">
    <property type="entry name" value="RESPIRATORY NITRATE REDUCTASE"/>
    <property type="match status" value="1"/>
</dbReference>
<evidence type="ECO:0000256" key="7">
    <source>
        <dbReference type="ARBA" id="ARBA00023014"/>
    </source>
</evidence>
<dbReference type="SUPFAM" id="SSF54862">
    <property type="entry name" value="4Fe-4S ferredoxins"/>
    <property type="match status" value="1"/>
</dbReference>
<feature type="domain" description="4Fe-4S ferredoxin-type" evidence="10">
    <location>
        <begin position="205"/>
        <end position="235"/>
    </location>
</feature>
<dbReference type="InterPro" id="IPR006656">
    <property type="entry name" value="Mopterin_OxRdtase"/>
</dbReference>
<dbReference type="FunFam" id="3.30.70.20:FF:000035">
    <property type="entry name" value="Iron hydrogenase 1"/>
    <property type="match status" value="1"/>
</dbReference>
<comment type="similarity">
    <text evidence="1">In the C-terminal section; belongs to the prokaryotic molybdopterin-containing oxidoreductase family.</text>
</comment>